<evidence type="ECO:0000313" key="4">
    <source>
        <dbReference type="EMBL" id="MEZ0492810.1"/>
    </source>
</evidence>
<comment type="catalytic activity">
    <reaction evidence="3">
        <text>a 2'-deoxyribonucleoside 5'-triphosphate + H2O = a 2'-deoxyribonucleoside 5'-phosphate + diphosphate + H(+)</text>
        <dbReference type="Rhea" id="RHEA:44644"/>
        <dbReference type="ChEBI" id="CHEBI:15377"/>
        <dbReference type="ChEBI" id="CHEBI:15378"/>
        <dbReference type="ChEBI" id="CHEBI:33019"/>
        <dbReference type="ChEBI" id="CHEBI:61560"/>
        <dbReference type="ChEBI" id="CHEBI:65317"/>
        <dbReference type="EC" id="3.6.1.9"/>
    </reaction>
</comment>
<comment type="catalytic activity">
    <reaction evidence="3">
        <text>a ribonucleoside 5'-triphosphate + H2O = a ribonucleoside 5'-phosphate + diphosphate + H(+)</text>
        <dbReference type="Rhea" id="RHEA:23996"/>
        <dbReference type="ChEBI" id="CHEBI:15377"/>
        <dbReference type="ChEBI" id="CHEBI:15378"/>
        <dbReference type="ChEBI" id="CHEBI:33019"/>
        <dbReference type="ChEBI" id="CHEBI:58043"/>
        <dbReference type="ChEBI" id="CHEBI:61557"/>
        <dbReference type="EC" id="3.6.1.9"/>
    </reaction>
</comment>
<keyword evidence="3" id="KW-0963">Cytoplasm</keyword>
<dbReference type="RefSeq" id="WP_370718819.1">
    <property type="nucleotide sequence ID" value="NZ_JBGGTQ010000004.1"/>
</dbReference>
<dbReference type="Pfam" id="PF02545">
    <property type="entry name" value="Maf"/>
    <property type="match status" value="1"/>
</dbReference>
<dbReference type="PANTHER" id="PTHR43213:SF5">
    <property type="entry name" value="BIFUNCTIONAL DTTP_UTP PYROPHOSPHATASE_METHYLTRANSFERASE PROTEIN-RELATED"/>
    <property type="match status" value="1"/>
</dbReference>
<dbReference type="PIRSF" id="PIRSF006305">
    <property type="entry name" value="Maf"/>
    <property type="match status" value="1"/>
</dbReference>
<keyword evidence="5" id="KW-1185">Reference proteome</keyword>
<evidence type="ECO:0000256" key="2">
    <source>
        <dbReference type="ARBA" id="ARBA00022801"/>
    </source>
</evidence>
<dbReference type="InterPro" id="IPR003697">
    <property type="entry name" value="Maf-like"/>
</dbReference>
<name>A0ABV4I2S1_9ACTN</name>
<comment type="function">
    <text evidence="3">Nucleoside triphosphate pyrophosphatase. May have a dual role in cell division arrest and in preventing the incorporation of modified nucleotides into cellular nucleic acids.</text>
</comment>
<comment type="similarity">
    <text evidence="3">Belongs to the Maf family.</text>
</comment>
<sequence>MTSLLLASASPARLATLRAAGLDPAVLVSGVDEPAVVERYGVTEAEDVCLVLAKAKAEDVAADEDRPEDVLVLGCDSVLAVDLGEGVEVLGKPADAADAVRRWKAMRGRSGVLHTGHWLIDDREDGSGATIGGVASVTVHFADVTDAEVEAYVATGEPLQVAGAFTVDGLGGAFVRGIEGDHHAVVGVSLPLLRELVREAGVAWPDLWAPRPA</sequence>
<comment type="cofactor">
    <cofactor evidence="1 3">
        <name>a divalent metal cation</name>
        <dbReference type="ChEBI" id="CHEBI:60240"/>
    </cofactor>
</comment>
<dbReference type="PANTHER" id="PTHR43213">
    <property type="entry name" value="BIFUNCTIONAL DTTP/UTP PYROPHOSPHATASE/METHYLTRANSFERASE PROTEIN-RELATED"/>
    <property type="match status" value="1"/>
</dbReference>
<evidence type="ECO:0000256" key="3">
    <source>
        <dbReference type="HAMAP-Rule" id="MF_00528"/>
    </source>
</evidence>
<feature type="active site" description="Proton acceptor" evidence="3">
    <location>
        <position position="76"/>
    </location>
</feature>
<gene>
    <name evidence="4" type="ORF">AB2L28_11240</name>
</gene>
<evidence type="ECO:0000313" key="5">
    <source>
        <dbReference type="Proteomes" id="UP001566476"/>
    </source>
</evidence>
<reference evidence="4 5" key="1">
    <citation type="submission" date="2024-07" db="EMBL/GenBank/DDBJ databases">
        <authorList>
            <person name="Thanompreechachai J."/>
            <person name="Duangmal K."/>
        </authorList>
    </citation>
    <scope>NUCLEOTIDE SEQUENCE [LARGE SCALE GENOMIC DNA]</scope>
    <source>
        <strain evidence="4 5">TBRC 1896</strain>
    </source>
</reference>
<dbReference type="HAMAP" id="MF_00528">
    <property type="entry name" value="Maf"/>
    <property type="match status" value="1"/>
</dbReference>
<keyword evidence="3" id="KW-0546">Nucleotide metabolism</keyword>
<comment type="caution">
    <text evidence="3">Lacks conserved residue(s) required for the propagation of feature annotation.</text>
</comment>
<dbReference type="Gene3D" id="3.90.950.10">
    <property type="match status" value="1"/>
</dbReference>
<evidence type="ECO:0000256" key="1">
    <source>
        <dbReference type="ARBA" id="ARBA00001968"/>
    </source>
</evidence>
<accession>A0ABV4I2S1</accession>
<dbReference type="InterPro" id="IPR029001">
    <property type="entry name" value="ITPase-like_fam"/>
</dbReference>
<dbReference type="GO" id="GO:0016787">
    <property type="term" value="F:hydrolase activity"/>
    <property type="evidence" value="ECO:0007669"/>
    <property type="project" value="UniProtKB-KW"/>
</dbReference>
<keyword evidence="2 3" id="KW-0378">Hydrolase</keyword>
<dbReference type="SUPFAM" id="SSF52972">
    <property type="entry name" value="ITPase-like"/>
    <property type="match status" value="1"/>
</dbReference>
<dbReference type="EMBL" id="JBGGTQ010000004">
    <property type="protein sequence ID" value="MEZ0492810.1"/>
    <property type="molecule type" value="Genomic_DNA"/>
</dbReference>
<organism evidence="4 5">
    <name type="scientific">Kineococcus mangrovi</name>
    <dbReference type="NCBI Taxonomy" id="1660183"/>
    <lineage>
        <taxon>Bacteria</taxon>
        <taxon>Bacillati</taxon>
        <taxon>Actinomycetota</taxon>
        <taxon>Actinomycetes</taxon>
        <taxon>Kineosporiales</taxon>
        <taxon>Kineosporiaceae</taxon>
        <taxon>Kineococcus</taxon>
    </lineage>
</organism>
<comment type="caution">
    <text evidence="4">The sequence shown here is derived from an EMBL/GenBank/DDBJ whole genome shotgun (WGS) entry which is preliminary data.</text>
</comment>
<dbReference type="NCBIfam" id="TIGR00172">
    <property type="entry name" value="maf"/>
    <property type="match status" value="1"/>
</dbReference>
<dbReference type="Proteomes" id="UP001566476">
    <property type="component" value="Unassembled WGS sequence"/>
</dbReference>
<comment type="subcellular location">
    <subcellularLocation>
        <location evidence="3">Cytoplasm</location>
    </subcellularLocation>
</comment>
<protein>
    <recommendedName>
        <fullName evidence="3">Nucleoside triphosphate pyrophosphatase</fullName>
        <ecNumber evidence="3">3.6.1.9</ecNumber>
    </recommendedName>
    <alternativeName>
        <fullName evidence="3">Nucleotide pyrophosphatase</fullName>
        <shortName evidence="3">Nucleotide PPase</shortName>
    </alternativeName>
</protein>
<proteinExistence type="inferred from homology"/>
<dbReference type="CDD" id="cd00555">
    <property type="entry name" value="Maf"/>
    <property type="match status" value="1"/>
</dbReference>
<dbReference type="EC" id="3.6.1.9" evidence="3"/>